<evidence type="ECO:0000256" key="3">
    <source>
        <dbReference type="SAM" id="SignalP"/>
    </source>
</evidence>
<accession>U7QG24</accession>
<dbReference type="Proteomes" id="UP000017127">
    <property type="component" value="Unassembled WGS sequence"/>
</dbReference>
<dbReference type="InterPro" id="IPR001466">
    <property type="entry name" value="Beta-lactam-related"/>
</dbReference>
<dbReference type="Pfam" id="PF00144">
    <property type="entry name" value="Beta-lactamase"/>
    <property type="match status" value="1"/>
</dbReference>
<feature type="chain" id="PRO_5004687064" evidence="3">
    <location>
        <begin position="24"/>
        <end position="661"/>
    </location>
</feature>
<keyword evidence="2" id="KW-0472">Membrane</keyword>
<feature type="transmembrane region" description="Helical" evidence="2">
    <location>
        <begin position="561"/>
        <end position="585"/>
    </location>
</feature>
<dbReference type="PANTHER" id="PTHR46825">
    <property type="entry name" value="D-ALANYL-D-ALANINE-CARBOXYPEPTIDASE/ENDOPEPTIDASE AMPH"/>
    <property type="match status" value="1"/>
</dbReference>
<feature type="transmembrane region" description="Helical" evidence="2">
    <location>
        <begin position="529"/>
        <end position="549"/>
    </location>
</feature>
<protein>
    <submittedName>
        <fullName evidence="5">Beta-lactamase family protein</fullName>
    </submittedName>
</protein>
<keyword evidence="3" id="KW-0732">Signal</keyword>
<evidence type="ECO:0000313" key="5">
    <source>
        <dbReference type="EMBL" id="ERT06025.1"/>
    </source>
</evidence>
<feature type="transmembrane region" description="Helical" evidence="2">
    <location>
        <begin position="634"/>
        <end position="655"/>
    </location>
</feature>
<dbReference type="PANTHER" id="PTHR46825:SF9">
    <property type="entry name" value="BETA-LACTAMASE-RELATED DOMAIN-CONTAINING PROTEIN"/>
    <property type="match status" value="1"/>
</dbReference>
<evidence type="ECO:0000259" key="4">
    <source>
        <dbReference type="Pfam" id="PF00144"/>
    </source>
</evidence>
<dbReference type="InterPro" id="IPR050491">
    <property type="entry name" value="AmpC-like"/>
</dbReference>
<proteinExistence type="predicted"/>
<dbReference type="EMBL" id="AUZM01000044">
    <property type="protein sequence ID" value="ERT06025.1"/>
    <property type="molecule type" value="Genomic_DNA"/>
</dbReference>
<feature type="signal peptide" evidence="3">
    <location>
        <begin position="1"/>
        <end position="23"/>
    </location>
</feature>
<dbReference type="SUPFAM" id="SSF56601">
    <property type="entry name" value="beta-lactamase/transpeptidase-like"/>
    <property type="match status" value="1"/>
</dbReference>
<feature type="transmembrane region" description="Helical" evidence="2">
    <location>
        <begin position="597"/>
        <end position="622"/>
    </location>
</feature>
<sequence>MTRFLVCAVTALILVLSYSSVLAAIPIAQNSQNQVPLLSPEPQKSTPKPQTVPPTSNTLTNPEEIANFFDERFNEQMDKQHIPGGVVSLVKDGSIIFEKGYGYANVEEEIPVQADQTLFRVASLSKLFTDTAVLQLYEQGSLELDVDVNQYLKTFQIDSNFEEPVTLSNLMTQTDGTSQRLLGIAANSPEKMLPLEEFLPQRMPPFVWPPGELYTYSNMGISLAGYIVESVSGVPFTEYIDQNILQPLSMPNSSFQQPLPENLAPNLAVSYQYKKGEFKPLPFLYLNIAPAAALSATATDMAHFMIAHLQNGRYENTRILEPETVELMHQQQFTHHPKLPGTGYGFHERVTNNLRVIGHAGNMIGSSSNLSLIPEENVGLFIAFNKYSPVAPGKIVEQFLKRYFPNSNASVNPEKIDLGDDIERFAGTYRDVEYPRDTFAKLTAPFGHVHVKVNENNSLRIETPGLFFPGKVLAKELIPVEPLLFKRADSDGYSAFGEDEQGKITYLFNPIGTKIGAFKKVSSSATIVFQLWMAGICVLIFLSAVLVGLRTVIKGKLSPASGLAMAVSLLYIIFLVGFGLAFWLIAPWKLAYGTPIIIKALLFIPAIAAILSLGLPFFTLKVCQTKEWSNFGKWHYSLTTLAALLFIPVLLYWNVMSPISF</sequence>
<dbReference type="PATRIC" id="fig|1348334.3.peg.3906"/>
<feature type="domain" description="Beta-lactamase-related" evidence="4">
    <location>
        <begin position="69"/>
        <end position="391"/>
    </location>
</feature>
<evidence type="ECO:0000256" key="1">
    <source>
        <dbReference type="SAM" id="MobiDB-lite"/>
    </source>
</evidence>
<comment type="caution">
    <text evidence="5">The sequence shown here is derived from an EMBL/GenBank/DDBJ whole genome shotgun (WGS) entry which is preliminary data.</text>
</comment>
<dbReference type="InterPro" id="IPR012338">
    <property type="entry name" value="Beta-lactam/transpept-like"/>
</dbReference>
<keyword evidence="2" id="KW-1133">Transmembrane helix</keyword>
<name>U7QG24_9CYAN</name>
<reference evidence="5 6" key="1">
    <citation type="journal article" date="2013" name="Front. Microbiol.">
        <title>Comparative genomic analyses of the cyanobacterium, Lyngbya aestuarii BL J, a powerful hydrogen producer.</title>
        <authorList>
            <person name="Kothari A."/>
            <person name="Vaughn M."/>
            <person name="Garcia-Pichel F."/>
        </authorList>
    </citation>
    <scope>NUCLEOTIDE SEQUENCE [LARGE SCALE GENOMIC DNA]</scope>
    <source>
        <strain evidence="5 6">BL J</strain>
    </source>
</reference>
<evidence type="ECO:0000313" key="6">
    <source>
        <dbReference type="Proteomes" id="UP000017127"/>
    </source>
</evidence>
<feature type="region of interest" description="Disordered" evidence="1">
    <location>
        <begin position="35"/>
        <end position="60"/>
    </location>
</feature>
<keyword evidence="6" id="KW-1185">Reference proteome</keyword>
<organism evidence="5 6">
    <name type="scientific">Lyngbya aestuarii BL J</name>
    <dbReference type="NCBI Taxonomy" id="1348334"/>
    <lineage>
        <taxon>Bacteria</taxon>
        <taxon>Bacillati</taxon>
        <taxon>Cyanobacteriota</taxon>
        <taxon>Cyanophyceae</taxon>
        <taxon>Oscillatoriophycideae</taxon>
        <taxon>Oscillatoriales</taxon>
        <taxon>Microcoleaceae</taxon>
        <taxon>Lyngbya</taxon>
    </lineage>
</organism>
<keyword evidence="2" id="KW-0812">Transmembrane</keyword>
<dbReference type="Gene3D" id="3.40.710.10">
    <property type="entry name" value="DD-peptidase/beta-lactamase superfamily"/>
    <property type="match status" value="1"/>
</dbReference>
<evidence type="ECO:0000256" key="2">
    <source>
        <dbReference type="SAM" id="Phobius"/>
    </source>
</evidence>
<dbReference type="AlphaFoldDB" id="U7QG24"/>
<gene>
    <name evidence="5" type="ORF">M595_4039</name>
</gene>